<dbReference type="PANTHER" id="PTHR12534:SF0">
    <property type="entry name" value="SMALL RIBOSOMAL SUBUNIT PROTEIN US2M"/>
    <property type="match status" value="1"/>
</dbReference>
<evidence type="ECO:0000313" key="6">
    <source>
        <dbReference type="EMBL" id="KKR99202.1"/>
    </source>
</evidence>
<dbReference type="InterPro" id="IPR005706">
    <property type="entry name" value="Ribosomal_uS2_bac/mit/plastid"/>
</dbReference>
<comment type="similarity">
    <text evidence="1 5">Belongs to the universal ribosomal protein uS2 family.</text>
</comment>
<proteinExistence type="inferred from homology"/>
<protein>
    <recommendedName>
        <fullName evidence="4 5">Small ribosomal subunit protein uS2</fullName>
    </recommendedName>
</protein>
<evidence type="ECO:0000256" key="3">
    <source>
        <dbReference type="ARBA" id="ARBA00023274"/>
    </source>
</evidence>
<keyword evidence="2 5" id="KW-0689">Ribosomal protein</keyword>
<evidence type="ECO:0000256" key="2">
    <source>
        <dbReference type="ARBA" id="ARBA00022980"/>
    </source>
</evidence>
<evidence type="ECO:0000256" key="4">
    <source>
        <dbReference type="ARBA" id="ARBA00035256"/>
    </source>
</evidence>
<accession>A0A0G0YFV1</accession>
<dbReference type="PRINTS" id="PR00395">
    <property type="entry name" value="RIBOSOMALS2"/>
</dbReference>
<keyword evidence="3 5" id="KW-0687">Ribonucleoprotein</keyword>
<reference evidence="6 7" key="1">
    <citation type="journal article" date="2015" name="Nature">
        <title>rRNA introns, odd ribosomes, and small enigmatic genomes across a large radiation of phyla.</title>
        <authorList>
            <person name="Brown C.T."/>
            <person name="Hug L.A."/>
            <person name="Thomas B.C."/>
            <person name="Sharon I."/>
            <person name="Castelle C.J."/>
            <person name="Singh A."/>
            <person name="Wilkins M.J."/>
            <person name="Williams K.H."/>
            <person name="Banfield J.F."/>
        </authorList>
    </citation>
    <scope>NUCLEOTIDE SEQUENCE [LARGE SCALE GENOMIC DNA]</scope>
</reference>
<dbReference type="InterPro" id="IPR023591">
    <property type="entry name" value="Ribosomal_uS2_flav_dom_sf"/>
</dbReference>
<dbReference type="Pfam" id="PF00318">
    <property type="entry name" value="Ribosomal_S2"/>
    <property type="match status" value="1"/>
</dbReference>
<name>A0A0G0YFV1_9BACT</name>
<dbReference type="GO" id="GO:0006412">
    <property type="term" value="P:translation"/>
    <property type="evidence" value="ECO:0007669"/>
    <property type="project" value="UniProtKB-UniRule"/>
</dbReference>
<dbReference type="GO" id="GO:0003735">
    <property type="term" value="F:structural constituent of ribosome"/>
    <property type="evidence" value="ECO:0007669"/>
    <property type="project" value="InterPro"/>
</dbReference>
<dbReference type="AlphaFoldDB" id="A0A0G0YFV1"/>
<dbReference type="SUPFAM" id="SSF52313">
    <property type="entry name" value="Ribosomal protein S2"/>
    <property type="match status" value="1"/>
</dbReference>
<dbReference type="NCBIfam" id="TIGR01011">
    <property type="entry name" value="rpsB_bact"/>
    <property type="match status" value="1"/>
</dbReference>
<dbReference type="Gene3D" id="3.40.50.10490">
    <property type="entry name" value="Glucose-6-phosphate isomerase like protein, domain 1"/>
    <property type="match status" value="1"/>
</dbReference>
<comment type="caution">
    <text evidence="6">The sequence shown here is derived from an EMBL/GenBank/DDBJ whole genome shotgun (WGS) entry which is preliminary data.</text>
</comment>
<organism evidence="6 7">
    <name type="scientific">Candidatus Uhrbacteria bacterium GW2011_GWC1_41_20</name>
    <dbReference type="NCBI Taxonomy" id="1618983"/>
    <lineage>
        <taxon>Bacteria</taxon>
        <taxon>Candidatus Uhriibacteriota</taxon>
    </lineage>
</organism>
<evidence type="ECO:0000256" key="1">
    <source>
        <dbReference type="ARBA" id="ARBA00006242"/>
    </source>
</evidence>
<dbReference type="Gene3D" id="1.10.287.610">
    <property type="entry name" value="Helix hairpin bin"/>
    <property type="match status" value="1"/>
</dbReference>
<dbReference type="HAMAP" id="MF_00291_B">
    <property type="entry name" value="Ribosomal_uS2_B"/>
    <property type="match status" value="1"/>
</dbReference>
<dbReference type="PANTHER" id="PTHR12534">
    <property type="entry name" value="30S RIBOSOMAL PROTEIN S2 PROKARYOTIC AND ORGANELLAR"/>
    <property type="match status" value="1"/>
</dbReference>
<sequence>MLLHLPVFTGVTVQTVVKKKNMPNIPSTQDLLKVGAHFGHRTERWHPKMEQYIFGSRKGVHIIDVEQTRSQLEKALTYVEELVARGGVLLFVSTKPQAQDLIEKHATECGMPYVNGRWLGGTLTNYKEIQKLAKRYISLKDKRDKGELKKYTKYEQVQFDREIEDLEERIGGITKMTKIPQVMLVLDMRIDKTAVMEARNTGVKVIALCDTNIDPSMADFQIPCNDDSIGSLMLMTRLFADAVKVGSSRAKTAQPAAQEKK</sequence>
<dbReference type="EMBL" id="LCAW01000009">
    <property type="protein sequence ID" value="KKR99202.1"/>
    <property type="molecule type" value="Genomic_DNA"/>
</dbReference>
<evidence type="ECO:0000256" key="5">
    <source>
        <dbReference type="HAMAP-Rule" id="MF_00291"/>
    </source>
</evidence>
<gene>
    <name evidence="5" type="primary">rpsB</name>
    <name evidence="6" type="ORF">UU50_C0009G0019</name>
</gene>
<evidence type="ECO:0000313" key="7">
    <source>
        <dbReference type="Proteomes" id="UP000033930"/>
    </source>
</evidence>
<dbReference type="CDD" id="cd01425">
    <property type="entry name" value="RPS2"/>
    <property type="match status" value="1"/>
</dbReference>
<dbReference type="InterPro" id="IPR001865">
    <property type="entry name" value="Ribosomal_uS2"/>
</dbReference>
<dbReference type="PATRIC" id="fig|1618983.3.peg.452"/>
<dbReference type="GO" id="GO:0022627">
    <property type="term" value="C:cytosolic small ribosomal subunit"/>
    <property type="evidence" value="ECO:0007669"/>
    <property type="project" value="TreeGrafter"/>
</dbReference>
<dbReference type="Proteomes" id="UP000033930">
    <property type="component" value="Unassembled WGS sequence"/>
</dbReference>